<dbReference type="eggNOG" id="COG1983">
    <property type="taxonomic scope" value="Bacteria"/>
</dbReference>
<dbReference type="HOGENOM" id="CLU_143433_4_3_0"/>
<evidence type="ECO:0000256" key="1">
    <source>
        <dbReference type="SAM" id="Phobius"/>
    </source>
</evidence>
<organism evidence="3 4">
    <name type="scientific">Thermobaculum terrenum (strain ATCC BAA-798 / CCMEE 7001 / YNP1)</name>
    <dbReference type="NCBI Taxonomy" id="525904"/>
    <lineage>
        <taxon>Bacteria</taxon>
        <taxon>Bacillati</taxon>
        <taxon>Chloroflexota</taxon>
        <taxon>Chloroflexia</taxon>
        <taxon>Candidatus Thermobaculales</taxon>
        <taxon>Candidatus Thermobaculaceae</taxon>
        <taxon>Thermobaculum</taxon>
    </lineage>
</organism>
<evidence type="ECO:0000313" key="4">
    <source>
        <dbReference type="Proteomes" id="UP000000323"/>
    </source>
</evidence>
<dbReference type="AlphaFoldDB" id="D1CHQ3"/>
<accession>D1CHQ3</accession>
<keyword evidence="1" id="KW-0472">Membrane</keyword>
<dbReference type="InterPro" id="IPR007168">
    <property type="entry name" value="Phageshock_PspC_N"/>
</dbReference>
<reference evidence="4" key="1">
    <citation type="journal article" date="2010" name="Stand. Genomic Sci.">
        <title>Complete genome sequence of 'Thermobaculum terrenum' type strain (YNP1).</title>
        <authorList>
            <person name="Kiss H."/>
            <person name="Cleland D."/>
            <person name="Lapidus A."/>
            <person name="Lucas S."/>
            <person name="Glavina Del Rio T."/>
            <person name="Nolan M."/>
            <person name="Tice H."/>
            <person name="Han C."/>
            <person name="Goodwin L."/>
            <person name="Pitluck S."/>
            <person name="Liolios K."/>
            <person name="Ivanova N."/>
            <person name="Mavromatis K."/>
            <person name="Ovchinnikova G."/>
            <person name="Pati A."/>
            <person name="Chen A."/>
            <person name="Palaniappan K."/>
            <person name="Land M."/>
            <person name="Hauser L."/>
            <person name="Chang Y."/>
            <person name="Jeffries C."/>
            <person name="Lu M."/>
            <person name="Brettin T."/>
            <person name="Detter J."/>
            <person name="Goker M."/>
            <person name="Tindall B."/>
            <person name="Beck B."/>
            <person name="McDermott T."/>
            <person name="Woyke T."/>
            <person name="Bristow J."/>
            <person name="Eisen J."/>
            <person name="Markowitz V."/>
            <person name="Hugenholtz P."/>
            <person name="Kyrpides N."/>
            <person name="Klenk H."/>
            <person name="Cheng J."/>
        </authorList>
    </citation>
    <scope>NUCLEOTIDE SEQUENCE [LARGE SCALE GENOMIC DNA]</scope>
    <source>
        <strain evidence="4">ATCC BAA-798 / YNP1</strain>
    </source>
</reference>
<name>D1CHQ3_THET1</name>
<dbReference type="STRING" id="525904.Tter_2377"/>
<dbReference type="RefSeq" id="WP_012876305.1">
    <property type="nucleotide sequence ID" value="NC_013526.1"/>
</dbReference>
<dbReference type="KEGG" id="ttr:Tter_2377"/>
<keyword evidence="1" id="KW-0812">Transmembrane</keyword>
<evidence type="ECO:0000313" key="3">
    <source>
        <dbReference type="EMBL" id="ACZ43274.1"/>
    </source>
</evidence>
<dbReference type="Pfam" id="PF04024">
    <property type="entry name" value="PspC"/>
    <property type="match status" value="1"/>
</dbReference>
<feature type="transmembrane region" description="Helical" evidence="1">
    <location>
        <begin position="35"/>
        <end position="60"/>
    </location>
</feature>
<keyword evidence="1" id="KW-1133">Transmembrane helix</keyword>
<dbReference type="Proteomes" id="UP000000323">
    <property type="component" value="Chromosome 2"/>
</dbReference>
<proteinExistence type="predicted"/>
<evidence type="ECO:0000259" key="2">
    <source>
        <dbReference type="Pfam" id="PF04024"/>
    </source>
</evidence>
<protein>
    <submittedName>
        <fullName evidence="3">Phage shock protein C, PspC</fullName>
    </submittedName>
</protein>
<feature type="domain" description="Phage shock protein PspC N-terminal" evidence="2">
    <location>
        <begin position="2"/>
        <end position="62"/>
    </location>
</feature>
<gene>
    <name evidence="3" type="ordered locus">Tter_2377</name>
</gene>
<sequence length="66" mass="7102">MKLRRATRDKWILGVCGGIAHTFDLPPMGVRLATVVLAIIIPGPSLVATFVAYLVLGLLLPPSDEF</sequence>
<dbReference type="EMBL" id="CP001826">
    <property type="protein sequence ID" value="ACZ43274.1"/>
    <property type="molecule type" value="Genomic_DNA"/>
</dbReference>
<keyword evidence="4" id="KW-1185">Reference proteome</keyword>